<dbReference type="GO" id="GO:0005737">
    <property type="term" value="C:cytoplasm"/>
    <property type="evidence" value="ECO:0007669"/>
    <property type="project" value="TreeGrafter"/>
</dbReference>
<protein>
    <recommendedName>
        <fullName evidence="4">Gfo/Idh/MocA-like oxidoreductase N-terminal domain-containing protein</fullName>
    </recommendedName>
</protein>
<dbReference type="Pfam" id="PF01408">
    <property type="entry name" value="GFO_IDH_MocA"/>
    <property type="match status" value="1"/>
</dbReference>
<dbReference type="InterPro" id="IPR000683">
    <property type="entry name" value="Gfo/Idh/MocA-like_OxRdtase_N"/>
</dbReference>
<dbReference type="InterPro" id="IPR036291">
    <property type="entry name" value="NAD(P)-bd_dom_sf"/>
</dbReference>
<dbReference type="Pfam" id="PF02894">
    <property type="entry name" value="GFO_IDH_MocA_C"/>
    <property type="match status" value="1"/>
</dbReference>
<evidence type="ECO:0000259" key="1">
    <source>
        <dbReference type="Pfam" id="PF01408"/>
    </source>
</evidence>
<dbReference type="PANTHER" id="PTHR42840:SF5">
    <property type="entry name" value="NAD(P)-BINDING ROSSMANN-FOLD SUPERFAMILY PROTEIN"/>
    <property type="match status" value="1"/>
</dbReference>
<dbReference type="PANTHER" id="PTHR42840">
    <property type="entry name" value="NAD(P)-BINDING ROSSMANN-FOLD SUPERFAMILY PROTEIN-RELATED"/>
    <property type="match status" value="1"/>
</dbReference>
<name>A0A7S2UMW2_9STRA</name>
<dbReference type="Gene3D" id="3.40.50.720">
    <property type="entry name" value="NAD(P)-binding Rossmann-like Domain"/>
    <property type="match status" value="1"/>
</dbReference>
<reference evidence="3" key="1">
    <citation type="submission" date="2021-01" db="EMBL/GenBank/DDBJ databases">
        <authorList>
            <person name="Corre E."/>
            <person name="Pelletier E."/>
            <person name="Niang G."/>
            <person name="Scheremetjew M."/>
            <person name="Finn R."/>
            <person name="Kale V."/>
            <person name="Holt S."/>
            <person name="Cochrane G."/>
            <person name="Meng A."/>
            <person name="Brown T."/>
            <person name="Cohen L."/>
        </authorList>
    </citation>
    <scope>NUCLEOTIDE SEQUENCE</scope>
    <source>
        <strain evidence="3">CCMP2084</strain>
    </source>
</reference>
<evidence type="ECO:0000259" key="2">
    <source>
        <dbReference type="Pfam" id="PF02894"/>
    </source>
</evidence>
<evidence type="ECO:0000313" key="3">
    <source>
        <dbReference type="EMBL" id="CAD9824764.1"/>
    </source>
</evidence>
<dbReference type="GO" id="GO:0006740">
    <property type="term" value="P:NADPH regeneration"/>
    <property type="evidence" value="ECO:0007669"/>
    <property type="project" value="TreeGrafter"/>
</dbReference>
<dbReference type="SUPFAM" id="SSF55347">
    <property type="entry name" value="Glyceraldehyde-3-phosphate dehydrogenase-like, C-terminal domain"/>
    <property type="match status" value="1"/>
</dbReference>
<sequence length="358" mass="39656">MNGDNVDDDNSMDRKAPLRVALLGAGIFATNAHAPMIRKHPEIVQCIAVWSRRQESAETLIANVFDDGCNSDMLAYSGEQGLHELLQSPDLDAIIMALPLDKQPEYVTMALKAGKHVLSEKPIAPTVLEAKVLTDDYQTYFSSQLQWSVAENFRYEPAIQRTTEVVQNEIGNPFLFSLNMRMPFQPENPYLNTAWRNKPSWYGGLFVDAFVHATAMLRKILGSEAKFISAITSSQADYLPSVDTMAAHVEFQSGVQGSIATTYACSSMKFELEITGTKGTVLLQRKLDGPGYRITVNDNEVEEYGFGGIEGELLSFADACRRGRDVDCNTPEEAMKDLMFVEACLKSGQNNGERITLV</sequence>
<evidence type="ECO:0008006" key="4">
    <source>
        <dbReference type="Google" id="ProtNLM"/>
    </source>
</evidence>
<feature type="domain" description="Gfo/Idh/MocA-like oxidoreductase C-terminal" evidence="2">
    <location>
        <begin position="166"/>
        <end position="352"/>
    </location>
</feature>
<accession>A0A7S2UMW2</accession>
<dbReference type="AlphaFoldDB" id="A0A7S2UMW2"/>
<dbReference type="Gene3D" id="3.30.360.10">
    <property type="entry name" value="Dihydrodipicolinate Reductase, domain 2"/>
    <property type="match status" value="1"/>
</dbReference>
<proteinExistence type="predicted"/>
<gene>
    <name evidence="3" type="ORF">ASEP1449_LOCUS16598</name>
</gene>
<dbReference type="GO" id="GO:0000166">
    <property type="term" value="F:nucleotide binding"/>
    <property type="evidence" value="ECO:0007669"/>
    <property type="project" value="InterPro"/>
</dbReference>
<dbReference type="GO" id="GO:0016491">
    <property type="term" value="F:oxidoreductase activity"/>
    <property type="evidence" value="ECO:0007669"/>
    <property type="project" value="TreeGrafter"/>
</dbReference>
<organism evidence="3">
    <name type="scientific">Attheya septentrionalis</name>
    <dbReference type="NCBI Taxonomy" id="420275"/>
    <lineage>
        <taxon>Eukaryota</taxon>
        <taxon>Sar</taxon>
        <taxon>Stramenopiles</taxon>
        <taxon>Ochrophyta</taxon>
        <taxon>Bacillariophyta</taxon>
        <taxon>Coscinodiscophyceae</taxon>
        <taxon>Chaetocerotophycidae</taxon>
        <taxon>Chaetocerotales</taxon>
        <taxon>Attheyaceae</taxon>
        <taxon>Attheya</taxon>
    </lineage>
</organism>
<dbReference type="SUPFAM" id="SSF51735">
    <property type="entry name" value="NAD(P)-binding Rossmann-fold domains"/>
    <property type="match status" value="1"/>
</dbReference>
<dbReference type="EMBL" id="HBHQ01024640">
    <property type="protein sequence ID" value="CAD9824764.1"/>
    <property type="molecule type" value="Transcribed_RNA"/>
</dbReference>
<feature type="domain" description="Gfo/Idh/MocA-like oxidoreductase N-terminal" evidence="1">
    <location>
        <begin position="18"/>
        <end position="134"/>
    </location>
</feature>
<dbReference type="InterPro" id="IPR004104">
    <property type="entry name" value="Gfo/Idh/MocA-like_OxRdtase_C"/>
</dbReference>